<dbReference type="GO" id="GO:0005847">
    <property type="term" value="C:mRNA cleavage and polyadenylation specificity factor complex"/>
    <property type="evidence" value="ECO:0007669"/>
    <property type="project" value="TreeGrafter"/>
</dbReference>
<dbReference type="EMBL" id="GL573227">
    <property type="protein sequence ID" value="ELR08922.1"/>
    <property type="molecule type" value="Genomic_DNA"/>
</dbReference>
<feature type="compositionally biased region" description="Basic and acidic residues" evidence="2">
    <location>
        <begin position="280"/>
        <end position="301"/>
    </location>
</feature>
<evidence type="ECO:0000256" key="2">
    <source>
        <dbReference type="SAM" id="MobiDB-lite"/>
    </source>
</evidence>
<dbReference type="PANTHER" id="PTHR13484:SF0">
    <property type="entry name" value="PRE-MRNA 3'-END-PROCESSING FACTOR FIP1"/>
    <property type="match status" value="1"/>
</dbReference>
<evidence type="ECO:0000313" key="4">
    <source>
        <dbReference type="Proteomes" id="UP000011064"/>
    </source>
</evidence>
<dbReference type="InterPro" id="IPR051187">
    <property type="entry name" value="Pre-mRNA_3'-end_processing_reg"/>
</dbReference>
<dbReference type="PANTHER" id="PTHR13484">
    <property type="entry name" value="FIP1-LIKE 1 PROTEIN"/>
    <property type="match status" value="1"/>
</dbReference>
<sequence>MAEPMEDPVAGLEDPPIQPPQPSPHAAPSSRATTATLDGHPPSPPAQLPNQTDTTLLFPPTALQPPQTDPTPPTAQLPPLLSNPSNITLPTLQPNLFSLFTTNDAAPANNQSPFHATAQRVFPHNNTRLPEAGLQASIRANLGRAFDFAAPPRRIRSIQRLYFDNSPAPPPHPTNDSPSDPSNPPVTATEPGRASASSSSTTDSETSQQEREQQRQQHRLDRRQWRREDRQRQREIRRQERRENRQLRQRESDAQQRERWQRRAAAAHPNLPTLQALIVRSRETIRDERRGGRNRERRPEAEGPAAAFDLRFFGGRPPNTEAQIAQERARTDEAQAEAMAQEEMERLAAAGDPAAIASVRRRVMVTPSPPVGFGPGFVGIENVPGAEAPDADMGRGPEEIQDPAQQRAAGLAPLAARDAWMAERARMMGAGPQFERVSRERREKVERQKEDATREMVELLERMVAKKGRQEQDRWEGRGGGALGRLKTRLGESFGVLEGEVVLAHHAHQHHTDPTEALLEYTRAAARANAHAANKAANAMSVPPITITPAEKKEVQSAARAVALATEEARILSAIRPGGGVTMGGVTMGGVTGVIRQQMQEGQRVFFQVMGVRVVSVGEQVMDVPRVFMDAGGIAGEIERRNLEVDRMMGRLESQRAEVRRGMAELARIQEDAQMAEMELERDQAVDEAVEEMERLGAELQRRTAEVRRQGVELQRRRAEVDGRRMLERRRVELERVGREQARMGEAALPSREVERNEMAGGARLAFNEATEQEAEGRRDIAGAAERLRPEIRLTLLGAGGFLDAAADAGSGVAEGGQLEGARLEEAWRRLAAGRVEVLGEVVHVRGDDREGAEGIDSLVVPEDVGERYQEALEMVQTLLRGHLADGEDQ</sequence>
<dbReference type="VEuPathDB" id="FungiDB:GMDG_03589"/>
<dbReference type="STRING" id="658429.L8G723"/>
<protein>
    <submittedName>
        <fullName evidence="3">Uncharacterized protein</fullName>
    </submittedName>
</protein>
<feature type="compositionally biased region" description="Low complexity" evidence="2">
    <location>
        <begin position="195"/>
        <end position="207"/>
    </location>
</feature>
<evidence type="ECO:0000313" key="3">
    <source>
        <dbReference type="EMBL" id="ELR08922.1"/>
    </source>
</evidence>
<keyword evidence="1" id="KW-0175">Coiled coil</keyword>
<gene>
    <name evidence="3" type="ORF">GMDG_03589</name>
</gene>
<reference evidence="4" key="1">
    <citation type="submission" date="2010-09" db="EMBL/GenBank/DDBJ databases">
        <title>The genome sequence of Geomyces destructans 20631-21.</title>
        <authorList>
            <consortium name="The Broad Institute Genome Sequencing Platform"/>
            <person name="Cuomo C.A."/>
            <person name="Blehert D.S."/>
            <person name="Lorch J.M."/>
            <person name="Young S.K."/>
            <person name="Zeng Q."/>
            <person name="Gargeya S."/>
            <person name="Fitzgerald M."/>
            <person name="Haas B."/>
            <person name="Abouelleil A."/>
            <person name="Alvarado L."/>
            <person name="Arachchi H.M."/>
            <person name="Berlin A."/>
            <person name="Brown A."/>
            <person name="Chapman S.B."/>
            <person name="Chen Z."/>
            <person name="Dunbar C."/>
            <person name="Freedman E."/>
            <person name="Gearin G."/>
            <person name="Gellesch M."/>
            <person name="Goldberg J."/>
            <person name="Griggs A."/>
            <person name="Gujja S."/>
            <person name="Heiman D."/>
            <person name="Howarth C."/>
            <person name="Larson L."/>
            <person name="Lui A."/>
            <person name="MacDonald P.J.P."/>
            <person name="Montmayeur A."/>
            <person name="Murphy C."/>
            <person name="Neiman D."/>
            <person name="Pearson M."/>
            <person name="Priest M."/>
            <person name="Roberts A."/>
            <person name="Saif S."/>
            <person name="Shea T."/>
            <person name="Shenoy N."/>
            <person name="Sisk P."/>
            <person name="Stolte C."/>
            <person name="Sykes S."/>
            <person name="Wortman J."/>
            <person name="Nusbaum C."/>
            <person name="Birren B."/>
        </authorList>
    </citation>
    <scope>NUCLEOTIDE SEQUENCE [LARGE SCALE GENOMIC DNA]</scope>
    <source>
        <strain evidence="4">ATCC MYA-4855 / 20631-21</strain>
    </source>
</reference>
<evidence type="ECO:0000256" key="1">
    <source>
        <dbReference type="SAM" id="Coils"/>
    </source>
</evidence>
<feature type="compositionally biased region" description="Pro residues" evidence="2">
    <location>
        <begin position="16"/>
        <end position="25"/>
    </location>
</feature>
<proteinExistence type="predicted"/>
<dbReference type="Proteomes" id="UP000011064">
    <property type="component" value="Unassembled WGS sequence"/>
</dbReference>
<dbReference type="PROSITE" id="PS50096">
    <property type="entry name" value="IQ"/>
    <property type="match status" value="1"/>
</dbReference>
<feature type="compositionally biased region" description="Basic and acidic residues" evidence="2">
    <location>
        <begin position="208"/>
        <end position="261"/>
    </location>
</feature>
<dbReference type="HOGENOM" id="CLU_015468_0_0_1"/>
<name>L8G723_PSED2</name>
<dbReference type="AlphaFoldDB" id="L8G723"/>
<organism evidence="3 4">
    <name type="scientific">Pseudogymnoascus destructans (strain ATCC MYA-4855 / 20631-21)</name>
    <name type="common">Bat white-nose syndrome fungus</name>
    <name type="synonym">Geomyces destructans</name>
    <dbReference type="NCBI Taxonomy" id="658429"/>
    <lineage>
        <taxon>Eukaryota</taxon>
        <taxon>Fungi</taxon>
        <taxon>Dikarya</taxon>
        <taxon>Ascomycota</taxon>
        <taxon>Pezizomycotina</taxon>
        <taxon>Leotiomycetes</taxon>
        <taxon>Thelebolales</taxon>
        <taxon>Thelebolaceae</taxon>
        <taxon>Pseudogymnoascus</taxon>
    </lineage>
</organism>
<feature type="coiled-coil region" evidence="1">
    <location>
        <begin position="435"/>
        <end position="469"/>
    </location>
</feature>
<dbReference type="OrthoDB" id="3440450at2759"/>
<feature type="coiled-coil region" evidence="1">
    <location>
        <begin position="652"/>
        <end position="710"/>
    </location>
</feature>
<accession>L8G723</accession>
<keyword evidence="4" id="KW-1185">Reference proteome</keyword>
<feature type="region of interest" description="Disordered" evidence="2">
    <location>
        <begin position="1"/>
        <end position="86"/>
    </location>
</feature>
<feature type="compositionally biased region" description="Low complexity" evidence="2">
    <location>
        <begin position="26"/>
        <end position="36"/>
    </location>
</feature>
<dbReference type="InParanoid" id="L8G723"/>
<feature type="compositionally biased region" description="Pro residues" evidence="2">
    <location>
        <begin position="67"/>
        <end position="76"/>
    </location>
</feature>
<feature type="region of interest" description="Disordered" evidence="2">
    <location>
        <begin position="163"/>
        <end position="305"/>
    </location>
</feature>